<evidence type="ECO:0000256" key="3">
    <source>
        <dbReference type="SAM" id="SignalP"/>
    </source>
</evidence>
<feature type="transmembrane region" description="Helical" evidence="2">
    <location>
        <begin position="298"/>
        <end position="319"/>
    </location>
</feature>
<reference evidence="5 6" key="1">
    <citation type="submission" date="2016-10" db="EMBL/GenBank/DDBJ databases">
        <authorList>
            <person name="Varghese N."/>
            <person name="Submissions S."/>
        </authorList>
    </citation>
    <scope>NUCLEOTIDE SEQUENCE [LARGE SCALE GENOMIC DNA]</scope>
    <source>
        <strain evidence="5 6">CIP 109853</strain>
    </source>
</reference>
<dbReference type="Pfam" id="PF07696">
    <property type="entry name" value="7TMR-DISMED2"/>
    <property type="match status" value="1"/>
</dbReference>
<evidence type="ECO:0000313" key="5">
    <source>
        <dbReference type="EMBL" id="SEP84915.1"/>
    </source>
</evidence>
<dbReference type="InterPro" id="IPR011623">
    <property type="entry name" value="7TMR_DISM_rcpt_extracell_dom1"/>
</dbReference>
<feature type="signal peptide" evidence="3">
    <location>
        <begin position="1"/>
        <end position="19"/>
    </location>
</feature>
<feature type="domain" description="GGDEF" evidence="4">
    <location>
        <begin position="480"/>
        <end position="614"/>
    </location>
</feature>
<gene>
    <name evidence="5" type="ORF">SAMN05216600_10231</name>
</gene>
<dbReference type="EMBL" id="FOFP01000002">
    <property type="protein sequence ID" value="SEP84915.1"/>
    <property type="molecule type" value="Genomic_DNA"/>
</dbReference>
<dbReference type="PROSITE" id="PS50887">
    <property type="entry name" value="GGDEF"/>
    <property type="match status" value="1"/>
</dbReference>
<dbReference type="PANTHER" id="PTHR46663">
    <property type="entry name" value="DIGUANYLATE CYCLASE DGCT-RELATED"/>
    <property type="match status" value="1"/>
</dbReference>
<feature type="transmembrane region" description="Helical" evidence="2">
    <location>
        <begin position="274"/>
        <end position="292"/>
    </location>
</feature>
<accession>A0ABY1B3L6</accession>
<dbReference type="Pfam" id="PF07695">
    <property type="entry name" value="7TMR-DISM_7TM"/>
    <property type="match status" value="1"/>
</dbReference>
<feature type="transmembrane region" description="Helical" evidence="2">
    <location>
        <begin position="178"/>
        <end position="201"/>
    </location>
</feature>
<keyword evidence="2" id="KW-1133">Transmembrane helix</keyword>
<dbReference type="Gene3D" id="2.60.40.2380">
    <property type="match status" value="1"/>
</dbReference>
<dbReference type="InterPro" id="IPR000160">
    <property type="entry name" value="GGDEF_dom"/>
</dbReference>
<comment type="caution">
    <text evidence="5">The sequence shown here is derived from an EMBL/GenBank/DDBJ whole genome shotgun (WGS) entry which is preliminary data.</text>
</comment>
<dbReference type="SUPFAM" id="SSF55073">
    <property type="entry name" value="Nucleotide cyclase"/>
    <property type="match status" value="1"/>
</dbReference>
<organism evidence="5 6">
    <name type="scientific">Pseudomonas cuatrocienegasensis</name>
    <dbReference type="NCBI Taxonomy" id="543360"/>
    <lineage>
        <taxon>Bacteria</taxon>
        <taxon>Pseudomonadati</taxon>
        <taxon>Pseudomonadota</taxon>
        <taxon>Gammaproteobacteria</taxon>
        <taxon>Pseudomonadales</taxon>
        <taxon>Pseudomonadaceae</taxon>
        <taxon>Pseudomonas</taxon>
    </lineage>
</organism>
<feature type="transmembrane region" description="Helical" evidence="2">
    <location>
        <begin position="239"/>
        <end position="262"/>
    </location>
</feature>
<dbReference type="SMART" id="SM00267">
    <property type="entry name" value="GGDEF"/>
    <property type="match status" value="1"/>
</dbReference>
<dbReference type="NCBIfam" id="TIGR00254">
    <property type="entry name" value="GGDEF"/>
    <property type="match status" value="1"/>
</dbReference>
<evidence type="ECO:0000259" key="4">
    <source>
        <dbReference type="PROSITE" id="PS50887"/>
    </source>
</evidence>
<keyword evidence="2" id="KW-0812">Transmembrane</keyword>
<feature type="transmembrane region" description="Helical" evidence="2">
    <location>
        <begin position="331"/>
        <end position="355"/>
    </location>
</feature>
<dbReference type="CDD" id="cd01949">
    <property type="entry name" value="GGDEF"/>
    <property type="match status" value="1"/>
</dbReference>
<feature type="chain" id="PRO_5045542044" evidence="3">
    <location>
        <begin position="20"/>
        <end position="620"/>
    </location>
</feature>
<evidence type="ECO:0000313" key="6">
    <source>
        <dbReference type="Proteomes" id="UP000198512"/>
    </source>
</evidence>
<proteinExistence type="predicted"/>
<evidence type="ECO:0000256" key="1">
    <source>
        <dbReference type="SAM" id="Coils"/>
    </source>
</evidence>
<keyword evidence="3" id="KW-0732">Signal</keyword>
<dbReference type="Gene3D" id="3.30.70.270">
    <property type="match status" value="1"/>
</dbReference>
<keyword evidence="1" id="KW-0175">Coiled coil</keyword>
<dbReference type="PANTHER" id="PTHR46663:SF2">
    <property type="entry name" value="GGDEF DOMAIN-CONTAINING PROTEIN"/>
    <property type="match status" value="1"/>
</dbReference>
<dbReference type="InterPro" id="IPR011622">
    <property type="entry name" value="7TMR_DISM_rcpt_extracell_dom2"/>
</dbReference>
<dbReference type="InterPro" id="IPR029787">
    <property type="entry name" value="Nucleotide_cyclase"/>
</dbReference>
<dbReference type="RefSeq" id="WP_244168301.1">
    <property type="nucleotide sequence ID" value="NZ_FOFP01000002.1"/>
</dbReference>
<keyword evidence="2" id="KW-0472">Membrane</keyword>
<protein>
    <submittedName>
        <fullName evidence="5">Diguanylate cyclase (GGDEF) domain-containing protein</fullName>
    </submittedName>
</protein>
<dbReference type="InterPro" id="IPR043128">
    <property type="entry name" value="Rev_trsase/Diguanyl_cyclase"/>
</dbReference>
<name>A0ABY1B3L6_9PSED</name>
<sequence length="620" mass="69446">MHVAVRILLLVCLPLLAQAGQLSAPLAGERLLPGPFMQVWEDRSGQAEMPQVRALPASAWQPVARRDASFGYSRSAFWLRLNVHNPAPQAGDWILLVGNPLLDQLDVYGLDDTRVYRAGDQRPFAERWIAHRQLALPLHLQAGETRELLLRMRSEGSANLSASLMSRATFEHHEQRHLLLQGLFFGALAVMVIYNLSIFVITRDRNYLWYSLFVSSFALYQFIQLGFALQWLWPNALAWHQLSFPLSSALATLMAIIFTYGVLDLKHCHRLYSYTCWVLTIAAVLVIGMALIGPYRLALMGSFALLGACSIAAWGVTLLRWRAGYRPARLFALGWSMLIIASLFSILSGTGILPYSLVTLQAQQIGSLVELVIFSIALASRIRESQQAQALAQAQLFDKERQLRQEQERSLSLQRRTNEQLEQRVTERTRELEQAMQALASANQQLNEQNRRDSLTGLLNRMTFNNELDRALARATRSQTSVAILMMDLDFFKQVNDHYGHLAGDACLQHTAWRLEQRLRTGDLLARFGGEEFVALLDHTSAAGAQALAEQLCEDLAAHPCLYDGQSIALSLSIGVCAGIPRSATQRDLYLRRADQALYQAKSAGRNRVERAPAPALNET</sequence>
<dbReference type="InterPro" id="IPR052163">
    <property type="entry name" value="DGC-Regulatory_Protein"/>
</dbReference>
<feature type="transmembrane region" description="Helical" evidence="2">
    <location>
        <begin position="208"/>
        <end position="233"/>
    </location>
</feature>
<dbReference type="Pfam" id="PF00990">
    <property type="entry name" value="GGDEF"/>
    <property type="match status" value="1"/>
</dbReference>
<keyword evidence="6" id="KW-1185">Reference proteome</keyword>
<dbReference type="Proteomes" id="UP000198512">
    <property type="component" value="Unassembled WGS sequence"/>
</dbReference>
<evidence type="ECO:0000256" key="2">
    <source>
        <dbReference type="SAM" id="Phobius"/>
    </source>
</evidence>
<feature type="coiled-coil region" evidence="1">
    <location>
        <begin position="404"/>
        <end position="452"/>
    </location>
</feature>